<accession>A0ABN6LQ80</accession>
<dbReference type="Gene3D" id="1.25.10.10">
    <property type="entry name" value="Leucine-rich Repeat Variant"/>
    <property type="match status" value="1"/>
</dbReference>
<reference evidence="1 2" key="1">
    <citation type="submission" date="2021-12" db="EMBL/GenBank/DDBJ databases">
        <title>Complete genome sequence of Phytobacter diazotrophicus TA9734.</title>
        <authorList>
            <person name="Kubota H."/>
            <person name="Nakayama Y."/>
            <person name="Ariyoshi T."/>
        </authorList>
    </citation>
    <scope>NUCLEOTIDE SEQUENCE [LARGE SCALE GENOMIC DNA]</scope>
    <source>
        <strain evidence="1 2">TA9734</strain>
    </source>
</reference>
<evidence type="ECO:0008006" key="3">
    <source>
        <dbReference type="Google" id="ProtNLM"/>
    </source>
</evidence>
<dbReference type="Proteomes" id="UP001320460">
    <property type="component" value="Chromosome"/>
</dbReference>
<evidence type="ECO:0000313" key="1">
    <source>
        <dbReference type="EMBL" id="BDD50175.1"/>
    </source>
</evidence>
<proteinExistence type="predicted"/>
<keyword evidence="2" id="KW-1185">Reference proteome</keyword>
<dbReference type="RefSeq" id="WP_125124192.1">
    <property type="nucleotide sequence ID" value="NZ_AP025334.1"/>
</dbReference>
<protein>
    <recommendedName>
        <fullName evidence="3">HEAT repeat protein</fullName>
    </recommendedName>
</protein>
<organism evidence="1 2">
    <name type="scientific">Phytobacter diazotrophicus</name>
    <dbReference type="NCBI Taxonomy" id="395631"/>
    <lineage>
        <taxon>Bacteria</taxon>
        <taxon>Pseudomonadati</taxon>
        <taxon>Pseudomonadota</taxon>
        <taxon>Gammaproteobacteria</taxon>
        <taxon>Enterobacterales</taxon>
        <taxon>Enterobacteriaceae</taxon>
        <taxon>Phytobacter</taxon>
    </lineage>
</organism>
<name>A0ABN6LQ80_9ENTR</name>
<gene>
    <name evidence="1" type="ORF">PDTA9734_16620</name>
</gene>
<sequence length="501" mass="57208">MIFIRSLMAFHSSTPWIVHHIPASVAHICNRLFHAGSMLTIMSDKSFLKRWFSSFTEPPPDEETEIYQEIRMLLNEPRNGNYLLKNSDIRSVESLCQLAHHHNGFLREKAVMALSLKGDIAALRELLICANDWVKPIHRLATQEVMALMTAENAPAFIAHLAQVRQLLTCRRYNHAPLVELISHFLASQAHIADLRQALYSPDRELRHAVLHTLIEQEQLHDEAALAFVLDTGDTYLRGIAVTYWLARAPKLSESLMTRLLRDPWPRIRRDTLFYLDEHGQALPEPLHRELLLDKNSLIRQRARHMLSETVDATAFWRDVITSPACSITQRRSALYGLKEARDPALHSLALWGCSQPENGIRQAALHILLTLEGEEAKPRILAALADPSLSFAMAAMKSLAHHPLSFSRSELEALLTHTPSEKHTLLYWRLVHQINKWDWLIVLLRHFPFLSPSQQAEELASWKGKYNQAGINPTSGQQEILTCLLAQAPEIRRSLQHYLV</sequence>
<dbReference type="EMBL" id="AP025334">
    <property type="protein sequence ID" value="BDD50175.1"/>
    <property type="molecule type" value="Genomic_DNA"/>
</dbReference>
<dbReference type="InterPro" id="IPR016024">
    <property type="entry name" value="ARM-type_fold"/>
</dbReference>
<dbReference type="InterPro" id="IPR011989">
    <property type="entry name" value="ARM-like"/>
</dbReference>
<evidence type="ECO:0000313" key="2">
    <source>
        <dbReference type="Proteomes" id="UP001320460"/>
    </source>
</evidence>
<dbReference type="SUPFAM" id="SSF48371">
    <property type="entry name" value="ARM repeat"/>
    <property type="match status" value="1"/>
</dbReference>